<accession>A0ABR0AGY2</accession>
<keyword evidence="1" id="KW-0812">Transmembrane</keyword>
<organism evidence="2 3">
    <name type="scientific">Daphnia magna</name>
    <dbReference type="NCBI Taxonomy" id="35525"/>
    <lineage>
        <taxon>Eukaryota</taxon>
        <taxon>Metazoa</taxon>
        <taxon>Ecdysozoa</taxon>
        <taxon>Arthropoda</taxon>
        <taxon>Crustacea</taxon>
        <taxon>Branchiopoda</taxon>
        <taxon>Diplostraca</taxon>
        <taxon>Cladocera</taxon>
        <taxon>Anomopoda</taxon>
        <taxon>Daphniidae</taxon>
        <taxon>Daphnia</taxon>
    </lineage>
</organism>
<evidence type="ECO:0000313" key="3">
    <source>
        <dbReference type="Proteomes" id="UP001234178"/>
    </source>
</evidence>
<protein>
    <submittedName>
        <fullName evidence="2">Uncharacterized protein</fullName>
    </submittedName>
</protein>
<keyword evidence="1" id="KW-0472">Membrane</keyword>
<gene>
    <name evidence="2" type="ORF">OUZ56_009804</name>
</gene>
<dbReference type="EMBL" id="JAOYFB010000037">
    <property type="protein sequence ID" value="KAK4024382.1"/>
    <property type="molecule type" value="Genomic_DNA"/>
</dbReference>
<evidence type="ECO:0000313" key="2">
    <source>
        <dbReference type="EMBL" id="KAK4024382.1"/>
    </source>
</evidence>
<comment type="caution">
    <text evidence="2">The sequence shown here is derived from an EMBL/GenBank/DDBJ whole genome shotgun (WGS) entry which is preliminary data.</text>
</comment>
<dbReference type="Proteomes" id="UP001234178">
    <property type="component" value="Unassembled WGS sequence"/>
</dbReference>
<reference evidence="2 3" key="1">
    <citation type="journal article" date="2023" name="Nucleic Acids Res.">
        <title>The hologenome of Daphnia magna reveals possible DNA methylation and microbiome-mediated evolution of the host genome.</title>
        <authorList>
            <person name="Chaturvedi A."/>
            <person name="Li X."/>
            <person name="Dhandapani V."/>
            <person name="Marshall H."/>
            <person name="Kissane S."/>
            <person name="Cuenca-Cambronero M."/>
            <person name="Asole G."/>
            <person name="Calvet F."/>
            <person name="Ruiz-Romero M."/>
            <person name="Marangio P."/>
            <person name="Guigo R."/>
            <person name="Rago D."/>
            <person name="Mirbahai L."/>
            <person name="Eastwood N."/>
            <person name="Colbourne J.K."/>
            <person name="Zhou J."/>
            <person name="Mallon E."/>
            <person name="Orsini L."/>
        </authorList>
    </citation>
    <scope>NUCLEOTIDE SEQUENCE [LARGE SCALE GENOMIC DNA]</scope>
    <source>
        <strain evidence="2">LRV0_1</strain>
    </source>
</reference>
<name>A0ABR0AGY2_9CRUS</name>
<feature type="transmembrane region" description="Helical" evidence="1">
    <location>
        <begin position="63"/>
        <end position="87"/>
    </location>
</feature>
<keyword evidence="1" id="KW-1133">Transmembrane helix</keyword>
<proteinExistence type="predicted"/>
<keyword evidence="3" id="KW-1185">Reference proteome</keyword>
<sequence length="101" mass="11433">MEPPLEVLEQQQVCKKCTDVPGLPYLSGTRPEQRDNHYQKLDKRLKTSRKPGNSSLTEFGTRIYIAILITILPESMSPYLLLALIICDDSLPRSQRSLMSG</sequence>
<evidence type="ECO:0000256" key="1">
    <source>
        <dbReference type="SAM" id="Phobius"/>
    </source>
</evidence>